<accession>A0A8X6W5S2</accession>
<gene>
    <name evidence="1" type="ORF">TNCV_3441571</name>
</gene>
<evidence type="ECO:0000313" key="2">
    <source>
        <dbReference type="Proteomes" id="UP000887159"/>
    </source>
</evidence>
<dbReference type="EMBL" id="BMAU01021386">
    <property type="protein sequence ID" value="GFY28790.1"/>
    <property type="molecule type" value="Genomic_DNA"/>
</dbReference>
<name>A0A8X6W5S2_TRICX</name>
<organism evidence="1 2">
    <name type="scientific">Trichonephila clavipes</name>
    <name type="common">Golden silk orbweaver</name>
    <name type="synonym">Nephila clavipes</name>
    <dbReference type="NCBI Taxonomy" id="2585209"/>
    <lineage>
        <taxon>Eukaryota</taxon>
        <taxon>Metazoa</taxon>
        <taxon>Ecdysozoa</taxon>
        <taxon>Arthropoda</taxon>
        <taxon>Chelicerata</taxon>
        <taxon>Arachnida</taxon>
        <taxon>Araneae</taxon>
        <taxon>Araneomorphae</taxon>
        <taxon>Entelegynae</taxon>
        <taxon>Araneoidea</taxon>
        <taxon>Nephilidae</taxon>
        <taxon>Trichonephila</taxon>
    </lineage>
</organism>
<dbReference type="AlphaFoldDB" id="A0A8X6W5S2"/>
<keyword evidence="2" id="KW-1185">Reference proteome</keyword>
<dbReference type="Proteomes" id="UP000887159">
    <property type="component" value="Unassembled WGS sequence"/>
</dbReference>
<evidence type="ECO:0000313" key="1">
    <source>
        <dbReference type="EMBL" id="GFY28790.1"/>
    </source>
</evidence>
<reference evidence="1" key="1">
    <citation type="submission" date="2020-08" db="EMBL/GenBank/DDBJ databases">
        <title>Multicomponent nature underlies the extraordinary mechanical properties of spider dragline silk.</title>
        <authorList>
            <person name="Kono N."/>
            <person name="Nakamura H."/>
            <person name="Mori M."/>
            <person name="Yoshida Y."/>
            <person name="Ohtoshi R."/>
            <person name="Malay A.D."/>
            <person name="Moran D.A.P."/>
            <person name="Tomita M."/>
            <person name="Numata K."/>
            <person name="Arakawa K."/>
        </authorList>
    </citation>
    <scope>NUCLEOTIDE SEQUENCE</scope>
</reference>
<proteinExistence type="predicted"/>
<sequence length="75" mass="7904">MALSDSLPQINLGVQGGTQGGSHKVLELMFRSGSQSDVKIHRLIPKQGCYSFIEPLKGGKAESLARGKALAQPGI</sequence>
<comment type="caution">
    <text evidence="1">The sequence shown here is derived from an EMBL/GenBank/DDBJ whole genome shotgun (WGS) entry which is preliminary data.</text>
</comment>
<protein>
    <submittedName>
        <fullName evidence="1">Uncharacterized protein</fullName>
    </submittedName>
</protein>